<dbReference type="RefSeq" id="WP_259629264.1">
    <property type="nucleotide sequence ID" value="NZ_JANYMP010000037.1"/>
</dbReference>
<keyword evidence="2" id="KW-1185">Reference proteome</keyword>
<dbReference type="InterPro" id="IPR036322">
    <property type="entry name" value="WD40_repeat_dom_sf"/>
</dbReference>
<protein>
    <submittedName>
        <fullName evidence="1">WD40 domain-containing protein</fullName>
    </submittedName>
</protein>
<dbReference type="Gene3D" id="2.130.10.10">
    <property type="entry name" value="YVTN repeat-like/Quinoprotein amine dehydrogenase"/>
    <property type="match status" value="1"/>
</dbReference>
<gene>
    <name evidence="1" type="ORF">NZH93_43835</name>
</gene>
<proteinExistence type="predicted"/>
<evidence type="ECO:0000313" key="2">
    <source>
        <dbReference type="Proteomes" id="UP001141259"/>
    </source>
</evidence>
<sequence length="91" mass="9229">MTTVLSGHDGWVNGVALLEVDGTALLATAGEDGEVLLHDLDRQTATRMIGHVGAVNAVVAVDFAGGALVASGGVMQGTRSSQGLENLRRSS</sequence>
<dbReference type="InterPro" id="IPR015943">
    <property type="entry name" value="WD40/YVTN_repeat-like_dom_sf"/>
</dbReference>
<reference evidence="1" key="1">
    <citation type="submission" date="2022-08" db="EMBL/GenBank/DDBJ databases">
        <authorList>
            <person name="Tistechok S."/>
            <person name="Samborskyy M."/>
            <person name="Roman I."/>
        </authorList>
    </citation>
    <scope>NUCLEOTIDE SEQUENCE</scope>
    <source>
        <strain evidence="1">DSM 103496</strain>
    </source>
</reference>
<dbReference type="EMBL" id="JANYMP010000037">
    <property type="protein sequence ID" value="MCS7483812.1"/>
    <property type="molecule type" value="Genomic_DNA"/>
</dbReference>
<accession>A0A9X3AJ07</accession>
<comment type="caution">
    <text evidence="1">The sequence shown here is derived from an EMBL/GenBank/DDBJ whole genome shotgun (WGS) entry which is preliminary data.</text>
</comment>
<name>A0A9X3AJ07_9PSEU</name>
<dbReference type="Proteomes" id="UP001141259">
    <property type="component" value="Unassembled WGS sequence"/>
</dbReference>
<dbReference type="AlphaFoldDB" id="A0A9X3AJ07"/>
<organism evidence="1 2">
    <name type="scientific">Umezawaea endophytica</name>
    <dbReference type="NCBI Taxonomy" id="1654476"/>
    <lineage>
        <taxon>Bacteria</taxon>
        <taxon>Bacillati</taxon>
        <taxon>Actinomycetota</taxon>
        <taxon>Actinomycetes</taxon>
        <taxon>Pseudonocardiales</taxon>
        <taxon>Pseudonocardiaceae</taxon>
        <taxon>Umezawaea</taxon>
    </lineage>
</organism>
<evidence type="ECO:0000313" key="1">
    <source>
        <dbReference type="EMBL" id="MCS7483812.1"/>
    </source>
</evidence>
<dbReference type="SUPFAM" id="SSF50978">
    <property type="entry name" value="WD40 repeat-like"/>
    <property type="match status" value="1"/>
</dbReference>